<dbReference type="OrthoDB" id="10016597at2"/>
<evidence type="ECO:0000256" key="1">
    <source>
        <dbReference type="SAM" id="Phobius"/>
    </source>
</evidence>
<feature type="transmembrane region" description="Helical" evidence="1">
    <location>
        <begin position="42"/>
        <end position="61"/>
    </location>
</feature>
<keyword evidence="1" id="KW-1133">Transmembrane helix</keyword>
<keyword evidence="1" id="KW-0812">Transmembrane</keyword>
<feature type="transmembrane region" description="Helical" evidence="1">
    <location>
        <begin position="73"/>
        <end position="93"/>
    </location>
</feature>
<dbReference type="AlphaFoldDB" id="A0A2S2E3P9"/>
<proteinExistence type="predicted"/>
<evidence type="ECO:0000313" key="3">
    <source>
        <dbReference type="Proteomes" id="UP000245728"/>
    </source>
</evidence>
<protein>
    <submittedName>
        <fullName evidence="2">Uncharacterized protein</fullName>
    </submittedName>
</protein>
<dbReference type="EMBL" id="CP029347">
    <property type="protein sequence ID" value="AWL12219.1"/>
    <property type="molecule type" value="Genomic_DNA"/>
</dbReference>
<feature type="transmembrane region" description="Helical" evidence="1">
    <location>
        <begin position="105"/>
        <end position="134"/>
    </location>
</feature>
<dbReference type="KEGG" id="salh:HMF8227_01746"/>
<keyword evidence="1" id="KW-0472">Membrane</keyword>
<organism evidence="2 3">
    <name type="scientific">Saliniradius amylolyticus</name>
    <dbReference type="NCBI Taxonomy" id="2183582"/>
    <lineage>
        <taxon>Bacteria</taxon>
        <taxon>Pseudomonadati</taxon>
        <taxon>Pseudomonadota</taxon>
        <taxon>Gammaproteobacteria</taxon>
        <taxon>Alteromonadales</taxon>
        <taxon>Alteromonadaceae</taxon>
        <taxon>Saliniradius</taxon>
    </lineage>
</organism>
<gene>
    <name evidence="2" type="ORF">HMF8227_01746</name>
</gene>
<reference evidence="2 3" key="1">
    <citation type="submission" date="2018-05" db="EMBL/GenBank/DDBJ databases">
        <title>Salinimonas sp. HMF8227 Genome sequencing and assembly.</title>
        <authorList>
            <person name="Kang H."/>
            <person name="Kang J."/>
            <person name="Cha I."/>
            <person name="Kim H."/>
            <person name="Joh K."/>
        </authorList>
    </citation>
    <scope>NUCLEOTIDE SEQUENCE [LARGE SCALE GENOMIC DNA]</scope>
    <source>
        <strain evidence="2 3">HMF8227</strain>
    </source>
</reference>
<dbReference type="RefSeq" id="WP_109339814.1">
    <property type="nucleotide sequence ID" value="NZ_CP029347.1"/>
</dbReference>
<evidence type="ECO:0000313" key="2">
    <source>
        <dbReference type="EMBL" id="AWL12219.1"/>
    </source>
</evidence>
<keyword evidence="3" id="KW-1185">Reference proteome</keyword>
<sequence length="142" mass="15562">MGKGYYLVLLLCFLTANGDLIKATIFPHLRSYLPFTFWEYMGNLLFNLVPLVIPLLFLGLYHMVHNKQAKIGAWASLVGSYLAYIYLVFELWAPIAEGARMSSTFAIGVVFSLIYANLAGLGSGLVGIMAVVAFSKSLRAGS</sequence>
<accession>A0A2S2E3P9</accession>
<dbReference type="Proteomes" id="UP000245728">
    <property type="component" value="Chromosome"/>
</dbReference>
<name>A0A2S2E3P9_9ALTE</name>